<evidence type="ECO:0000256" key="2">
    <source>
        <dbReference type="ARBA" id="ARBA00022448"/>
    </source>
</evidence>
<dbReference type="InterPro" id="IPR001958">
    <property type="entry name" value="Tet-R_TetA/multi-R_MdtG-like"/>
</dbReference>
<dbReference type="PANTHER" id="PTHR43124:SF3">
    <property type="entry name" value="CHLORAMPHENICOL EFFLUX PUMP RV0191"/>
    <property type="match status" value="1"/>
</dbReference>
<dbReference type="AlphaFoldDB" id="A0A2U1K511"/>
<reference evidence="9 10" key="1">
    <citation type="submission" date="2018-04" db="EMBL/GenBank/DDBJ databases">
        <title>Camelliibacillus theae gen. nov., sp. nov., isolated from Pu'er tea.</title>
        <authorList>
            <person name="Niu L."/>
        </authorList>
    </citation>
    <scope>NUCLEOTIDE SEQUENCE [LARGE SCALE GENOMIC DNA]</scope>
    <source>
        <strain evidence="9 10">T8</strain>
    </source>
</reference>
<feature type="transmembrane region" description="Helical" evidence="7">
    <location>
        <begin position="162"/>
        <end position="182"/>
    </location>
</feature>
<comment type="subcellular location">
    <subcellularLocation>
        <location evidence="1">Cell membrane</location>
        <topology evidence="1">Multi-pass membrane protein</topology>
    </subcellularLocation>
</comment>
<keyword evidence="6 7" id="KW-0472">Membrane</keyword>
<accession>A0A2U1K511</accession>
<comment type="caution">
    <text evidence="9">The sequence shown here is derived from an EMBL/GenBank/DDBJ whole genome shotgun (WGS) entry which is preliminary data.</text>
</comment>
<dbReference type="EMBL" id="QCZG01000010">
    <property type="protein sequence ID" value="PWA12284.1"/>
    <property type="molecule type" value="Genomic_DNA"/>
</dbReference>
<feature type="domain" description="Major facilitator superfamily (MFS) profile" evidence="8">
    <location>
        <begin position="9"/>
        <end position="385"/>
    </location>
</feature>
<feature type="transmembrane region" description="Helical" evidence="7">
    <location>
        <begin position="134"/>
        <end position="156"/>
    </location>
</feature>
<dbReference type="OrthoDB" id="9793283at2"/>
<feature type="transmembrane region" description="Helical" evidence="7">
    <location>
        <begin position="75"/>
        <end position="94"/>
    </location>
</feature>
<evidence type="ECO:0000256" key="7">
    <source>
        <dbReference type="SAM" id="Phobius"/>
    </source>
</evidence>
<keyword evidence="4 7" id="KW-0812">Transmembrane</keyword>
<dbReference type="InterPro" id="IPR020846">
    <property type="entry name" value="MFS_dom"/>
</dbReference>
<evidence type="ECO:0000259" key="8">
    <source>
        <dbReference type="PROSITE" id="PS50850"/>
    </source>
</evidence>
<feature type="transmembrane region" description="Helical" evidence="7">
    <location>
        <begin position="365"/>
        <end position="381"/>
    </location>
</feature>
<dbReference type="GO" id="GO:0022857">
    <property type="term" value="F:transmembrane transporter activity"/>
    <property type="evidence" value="ECO:0007669"/>
    <property type="project" value="InterPro"/>
</dbReference>
<dbReference type="InterPro" id="IPR011701">
    <property type="entry name" value="MFS"/>
</dbReference>
<dbReference type="Pfam" id="PF07690">
    <property type="entry name" value="MFS_1"/>
    <property type="match status" value="1"/>
</dbReference>
<feature type="transmembrane region" description="Helical" evidence="7">
    <location>
        <begin position="41"/>
        <end position="63"/>
    </location>
</feature>
<name>A0A2U1K511_9BACI</name>
<evidence type="ECO:0000256" key="5">
    <source>
        <dbReference type="ARBA" id="ARBA00022989"/>
    </source>
</evidence>
<dbReference type="InterPro" id="IPR050189">
    <property type="entry name" value="MFS_Efflux_Transporters"/>
</dbReference>
<gene>
    <name evidence="9" type="ORF">DCC39_06610</name>
</gene>
<keyword evidence="10" id="KW-1185">Reference proteome</keyword>
<evidence type="ECO:0000256" key="6">
    <source>
        <dbReference type="ARBA" id="ARBA00023136"/>
    </source>
</evidence>
<dbReference type="Gene3D" id="1.20.1250.20">
    <property type="entry name" value="MFS general substrate transporter like domains"/>
    <property type="match status" value="1"/>
</dbReference>
<keyword evidence="3" id="KW-1003">Cell membrane</keyword>
<evidence type="ECO:0000256" key="3">
    <source>
        <dbReference type="ARBA" id="ARBA00022475"/>
    </source>
</evidence>
<dbReference type="PRINTS" id="PR01035">
    <property type="entry name" value="TCRTETA"/>
</dbReference>
<evidence type="ECO:0000256" key="1">
    <source>
        <dbReference type="ARBA" id="ARBA00004651"/>
    </source>
</evidence>
<protein>
    <submittedName>
        <fullName evidence="9">MFS transporter</fullName>
    </submittedName>
</protein>
<feature type="transmembrane region" description="Helical" evidence="7">
    <location>
        <begin position="277"/>
        <end position="294"/>
    </location>
</feature>
<evidence type="ECO:0000313" key="10">
    <source>
        <dbReference type="Proteomes" id="UP000245998"/>
    </source>
</evidence>
<feature type="transmembrane region" description="Helical" evidence="7">
    <location>
        <begin position="213"/>
        <end position="236"/>
    </location>
</feature>
<sequence>MTTMMDKRVFFLLGFIMFLTLTGYGIVLPSLPFLADNLGLTSFQMGTLITGWATAQLIAAPFWGRLADKIGRKPVLICGLIGFGIAFYLLLFANSYWQLLLARMIGASLSAGTYPAVLSIVADSTSQEHRNVAIAKMGAINGLGFLCGPSIGGFFAQFSVQLPFIVAGTLAFITTPFAWKYLEEPSSVHTLIRVKTSYLKSFSMLTKRGYRELYLVTLGLSMAASSFFGLIGYFMIARFESSPGLVSIVFSAEAGTAVIVQFFVLERLYRIWNEERLKQYGLVICSIGFILIALSPHWLVAVLGSSMIGLGQACVIPIVVSLLSKLGSYGHGVTMGMNESMDSLGRIVGPLLGGLVFSANIAIPFFGSALIIVAVLIMIVLQQKKSGQSLLIENEDFKGKM</sequence>
<feature type="transmembrane region" description="Helical" evidence="7">
    <location>
        <begin position="100"/>
        <end position="122"/>
    </location>
</feature>
<dbReference type="SUPFAM" id="SSF103473">
    <property type="entry name" value="MFS general substrate transporter"/>
    <property type="match status" value="1"/>
</dbReference>
<dbReference type="PROSITE" id="PS50850">
    <property type="entry name" value="MFS"/>
    <property type="match status" value="1"/>
</dbReference>
<dbReference type="PANTHER" id="PTHR43124">
    <property type="entry name" value="PURINE EFFLUX PUMP PBUE"/>
    <property type="match status" value="1"/>
</dbReference>
<proteinExistence type="predicted"/>
<dbReference type="CDD" id="cd17325">
    <property type="entry name" value="MFS_MdtG_SLC18_like"/>
    <property type="match status" value="1"/>
</dbReference>
<evidence type="ECO:0000313" key="9">
    <source>
        <dbReference type="EMBL" id="PWA12284.1"/>
    </source>
</evidence>
<keyword evidence="2" id="KW-0813">Transport</keyword>
<keyword evidence="5 7" id="KW-1133">Transmembrane helix</keyword>
<dbReference type="InterPro" id="IPR036259">
    <property type="entry name" value="MFS_trans_sf"/>
</dbReference>
<dbReference type="Proteomes" id="UP000245998">
    <property type="component" value="Unassembled WGS sequence"/>
</dbReference>
<organism evidence="9 10">
    <name type="scientific">Pueribacillus theae</name>
    <dbReference type="NCBI Taxonomy" id="2171751"/>
    <lineage>
        <taxon>Bacteria</taxon>
        <taxon>Bacillati</taxon>
        <taxon>Bacillota</taxon>
        <taxon>Bacilli</taxon>
        <taxon>Bacillales</taxon>
        <taxon>Bacillaceae</taxon>
        <taxon>Pueribacillus</taxon>
    </lineage>
</organism>
<feature type="transmembrane region" description="Helical" evidence="7">
    <location>
        <begin position="242"/>
        <end position="265"/>
    </location>
</feature>
<evidence type="ECO:0000256" key="4">
    <source>
        <dbReference type="ARBA" id="ARBA00022692"/>
    </source>
</evidence>
<dbReference type="GO" id="GO:0005886">
    <property type="term" value="C:plasma membrane"/>
    <property type="evidence" value="ECO:0007669"/>
    <property type="project" value="UniProtKB-SubCell"/>
</dbReference>